<dbReference type="SUPFAM" id="SSF50475">
    <property type="entry name" value="FMN-binding split barrel"/>
    <property type="match status" value="1"/>
</dbReference>
<reference evidence="3 4" key="1">
    <citation type="submission" date="2024-01" db="EMBL/GenBank/DDBJ databases">
        <title>Draft genome sequence of Gordonia sp. PKS22-38.</title>
        <authorList>
            <person name="Suphannarot A."/>
            <person name="Mingma R."/>
        </authorList>
    </citation>
    <scope>NUCLEOTIDE SEQUENCE [LARGE SCALE GENOMIC DNA]</scope>
    <source>
        <strain evidence="3 4">PKS22-38</strain>
    </source>
</reference>
<comment type="similarity">
    <text evidence="1">Belongs to the F420H(2)-dependent quinone reductase family.</text>
</comment>
<dbReference type="Pfam" id="PF04075">
    <property type="entry name" value="F420H2_quin_red"/>
    <property type="match status" value="1"/>
</dbReference>
<comment type="caution">
    <text evidence="3">The sequence shown here is derived from an EMBL/GenBank/DDBJ whole genome shotgun (WGS) entry which is preliminary data.</text>
</comment>
<comment type="catalytic activity">
    <reaction evidence="2">
        <text>oxidized coenzyme F420-(gamma-L-Glu)(n) + a quinol + H(+) = reduced coenzyme F420-(gamma-L-Glu)(n) + a quinone</text>
        <dbReference type="Rhea" id="RHEA:39663"/>
        <dbReference type="Rhea" id="RHEA-COMP:12939"/>
        <dbReference type="Rhea" id="RHEA-COMP:14378"/>
        <dbReference type="ChEBI" id="CHEBI:15378"/>
        <dbReference type="ChEBI" id="CHEBI:24646"/>
        <dbReference type="ChEBI" id="CHEBI:132124"/>
        <dbReference type="ChEBI" id="CHEBI:133980"/>
        <dbReference type="ChEBI" id="CHEBI:139511"/>
    </reaction>
</comment>
<dbReference type="NCBIfam" id="TIGR00026">
    <property type="entry name" value="hi_GC_TIGR00026"/>
    <property type="match status" value="1"/>
</dbReference>
<dbReference type="PANTHER" id="PTHR39428">
    <property type="entry name" value="F420H(2)-DEPENDENT QUINONE REDUCTASE RV1261C"/>
    <property type="match status" value="1"/>
</dbReference>
<dbReference type="InterPro" id="IPR012349">
    <property type="entry name" value="Split_barrel_FMN-bd"/>
</dbReference>
<dbReference type="RefSeq" id="WP_330503884.1">
    <property type="nucleotide sequence ID" value="NZ_JAZDUE010000004.1"/>
</dbReference>
<evidence type="ECO:0000313" key="4">
    <source>
        <dbReference type="Proteomes" id="UP001335729"/>
    </source>
</evidence>
<organism evidence="3 4">
    <name type="scientific">Gordonia prachuapensis</name>
    <dbReference type="NCBI Taxonomy" id="3115651"/>
    <lineage>
        <taxon>Bacteria</taxon>
        <taxon>Bacillati</taxon>
        <taxon>Actinomycetota</taxon>
        <taxon>Actinomycetes</taxon>
        <taxon>Mycobacteriales</taxon>
        <taxon>Gordoniaceae</taxon>
        <taxon>Gordonia</taxon>
    </lineage>
</organism>
<name>A0ABU7MQH9_9ACTN</name>
<evidence type="ECO:0000313" key="3">
    <source>
        <dbReference type="EMBL" id="MEE4022572.1"/>
    </source>
</evidence>
<gene>
    <name evidence="3" type="ORF">V1Y59_05730</name>
</gene>
<accession>A0ABU7MQH9</accession>
<dbReference type="EMBL" id="JAZDUE010000004">
    <property type="protein sequence ID" value="MEE4022572.1"/>
    <property type="molecule type" value="Genomic_DNA"/>
</dbReference>
<sequence length="139" mass="15274">MKRRGFVLVNRVMNGIVARLRPKRFRGADLLLLTTTGRTSGKPRTTPLIYMPDRGRWIVVASNGGADWEPGWWLNLRAGSPASIDVAGTVTSVTGTEITGDERAVMWQTLNDTVFDYQAYQDKVSRTIAVVALSPTPAP</sequence>
<dbReference type="Gene3D" id="2.30.110.10">
    <property type="entry name" value="Electron Transport, Fmn-binding Protein, Chain A"/>
    <property type="match status" value="1"/>
</dbReference>
<dbReference type="Proteomes" id="UP001335729">
    <property type="component" value="Unassembled WGS sequence"/>
</dbReference>
<evidence type="ECO:0000256" key="2">
    <source>
        <dbReference type="ARBA" id="ARBA00049106"/>
    </source>
</evidence>
<dbReference type="InterPro" id="IPR004378">
    <property type="entry name" value="F420H2_quin_Rdtase"/>
</dbReference>
<keyword evidence="4" id="KW-1185">Reference proteome</keyword>
<dbReference type="PANTHER" id="PTHR39428:SF1">
    <property type="entry name" value="F420H(2)-DEPENDENT QUINONE REDUCTASE RV1261C"/>
    <property type="match status" value="1"/>
</dbReference>
<proteinExistence type="inferred from homology"/>
<evidence type="ECO:0000256" key="1">
    <source>
        <dbReference type="ARBA" id="ARBA00008710"/>
    </source>
</evidence>
<protein>
    <submittedName>
        <fullName evidence="3">Nitroreductase/quinone reductase family protein</fullName>
    </submittedName>
</protein>